<evidence type="ECO:0000256" key="2">
    <source>
        <dbReference type="SAM" id="SignalP"/>
    </source>
</evidence>
<keyword evidence="1" id="KW-0812">Transmembrane</keyword>
<dbReference type="PANTHER" id="PTHR28549">
    <property type="entry name" value="GLYCOPROTEIN INTEGRAL MEMBRANE PROTEIN 1"/>
    <property type="match status" value="1"/>
</dbReference>
<evidence type="ECO:0000313" key="3">
    <source>
        <dbReference type="EnsemblMetazoa" id="XP_020912201.1"/>
    </source>
</evidence>
<dbReference type="OMA" id="FCCKPPA"/>
<name>A0A913XZ50_EXADI</name>
<feature type="transmembrane region" description="Helical" evidence="1">
    <location>
        <begin position="257"/>
        <end position="283"/>
    </location>
</feature>
<keyword evidence="4" id="KW-1185">Reference proteome</keyword>
<dbReference type="EnsemblMetazoa" id="XM_021056542.2">
    <property type="protein sequence ID" value="XP_020912201.1"/>
    <property type="gene ID" value="LOC110249960"/>
</dbReference>
<dbReference type="PANTHER" id="PTHR28549:SF2">
    <property type="entry name" value="EXPRESSED PROTEIN"/>
    <property type="match status" value="1"/>
</dbReference>
<dbReference type="InterPro" id="IPR042319">
    <property type="entry name" value="GINM1"/>
</dbReference>
<dbReference type="RefSeq" id="XP_020912201.1">
    <property type="nucleotide sequence ID" value="XM_021056542.2"/>
</dbReference>
<proteinExistence type="predicted"/>
<dbReference type="AlphaFoldDB" id="A0A913XZ50"/>
<dbReference type="GeneID" id="110249960"/>
<reference evidence="3" key="1">
    <citation type="submission" date="2022-11" db="UniProtKB">
        <authorList>
            <consortium name="EnsemblMetazoa"/>
        </authorList>
    </citation>
    <scope>IDENTIFICATION</scope>
</reference>
<sequence>MLRVSLLVLGALCLGFSLGGEIKSTKIKVKETDTKNLEQVSINVQTAKIEKDNLGNFKDAEILKVAFQVTVLEGNIHVNGLKAKHDSVTAFHFHAEIVEIGKNSVVLRQHTSPIIIRVLVLEQSIASGRTKTKKLVVEAQIIEIDSKKVSEIDVLQMIVKLDNSKNELIAERKVTAIRIAESKIRTHPAKNDIHVHHQGGRLPHKPLNASKKQMDDFQKLGKPVKPKTPLHADKTSFGGKVDRYEHSICKDFYKLPFAARLSIFLLITFLGLATVFCCVRAFCCKPPAKTQKFTLEEFDEKCDFDGVFDAPPLDTKVPLEKQQLVLQA</sequence>
<protein>
    <submittedName>
        <fullName evidence="3">Uncharacterized protein</fullName>
    </submittedName>
</protein>
<keyword evidence="1" id="KW-1133">Transmembrane helix</keyword>
<evidence type="ECO:0000256" key="1">
    <source>
        <dbReference type="SAM" id="Phobius"/>
    </source>
</evidence>
<accession>A0A913XZ50</accession>
<feature type="chain" id="PRO_5037976413" evidence="2">
    <location>
        <begin position="20"/>
        <end position="328"/>
    </location>
</feature>
<keyword evidence="1" id="KW-0472">Membrane</keyword>
<keyword evidence="2" id="KW-0732">Signal</keyword>
<dbReference type="OrthoDB" id="5969037at2759"/>
<feature type="signal peptide" evidence="2">
    <location>
        <begin position="1"/>
        <end position="19"/>
    </location>
</feature>
<evidence type="ECO:0000313" key="4">
    <source>
        <dbReference type="Proteomes" id="UP000887567"/>
    </source>
</evidence>
<dbReference type="Proteomes" id="UP000887567">
    <property type="component" value="Unplaced"/>
</dbReference>
<organism evidence="3 4">
    <name type="scientific">Exaiptasia diaphana</name>
    <name type="common">Tropical sea anemone</name>
    <name type="synonym">Aiptasia pulchella</name>
    <dbReference type="NCBI Taxonomy" id="2652724"/>
    <lineage>
        <taxon>Eukaryota</taxon>
        <taxon>Metazoa</taxon>
        <taxon>Cnidaria</taxon>
        <taxon>Anthozoa</taxon>
        <taxon>Hexacorallia</taxon>
        <taxon>Actiniaria</taxon>
        <taxon>Aiptasiidae</taxon>
        <taxon>Exaiptasia</taxon>
    </lineage>
</organism>
<dbReference type="KEGG" id="epa:110249960"/>